<evidence type="ECO:0000313" key="2">
    <source>
        <dbReference type="Proteomes" id="UP000789901"/>
    </source>
</evidence>
<dbReference type="Proteomes" id="UP000789901">
    <property type="component" value="Unassembled WGS sequence"/>
</dbReference>
<name>A0ABN7V7D1_GIGMA</name>
<accession>A0ABN7V7D1</accession>
<comment type="caution">
    <text evidence="1">The sequence shown here is derived from an EMBL/GenBank/DDBJ whole genome shotgun (WGS) entry which is preliminary data.</text>
</comment>
<proteinExistence type="predicted"/>
<organism evidence="1 2">
    <name type="scientific">Gigaspora margarita</name>
    <dbReference type="NCBI Taxonomy" id="4874"/>
    <lineage>
        <taxon>Eukaryota</taxon>
        <taxon>Fungi</taxon>
        <taxon>Fungi incertae sedis</taxon>
        <taxon>Mucoromycota</taxon>
        <taxon>Glomeromycotina</taxon>
        <taxon>Glomeromycetes</taxon>
        <taxon>Diversisporales</taxon>
        <taxon>Gigasporaceae</taxon>
        <taxon>Gigaspora</taxon>
    </lineage>
</organism>
<gene>
    <name evidence="1" type="ORF">GMARGA_LOCUS15100</name>
</gene>
<keyword evidence="2" id="KW-1185">Reference proteome</keyword>
<protein>
    <submittedName>
        <fullName evidence="1">12486_t:CDS:1</fullName>
    </submittedName>
</protein>
<sequence length="110" mass="13178">MLQKVKVWNHWIQLKTSIFQNKYSHYNLFNENSSDIEDSISLPTTKTTKKNNFRQVNQINNLKLKTKQVVMDNYININKMNYNKLLDLDYKFAKVVFTFGISFNAFQKLF</sequence>
<reference evidence="1 2" key="1">
    <citation type="submission" date="2021-06" db="EMBL/GenBank/DDBJ databases">
        <authorList>
            <person name="Kallberg Y."/>
            <person name="Tangrot J."/>
            <person name="Rosling A."/>
        </authorList>
    </citation>
    <scope>NUCLEOTIDE SEQUENCE [LARGE SCALE GENOMIC DNA]</scope>
    <source>
        <strain evidence="1 2">120-4 pot B 10/14</strain>
    </source>
</reference>
<dbReference type="EMBL" id="CAJVQB010010265">
    <property type="protein sequence ID" value="CAG8738243.1"/>
    <property type="molecule type" value="Genomic_DNA"/>
</dbReference>
<evidence type="ECO:0000313" key="1">
    <source>
        <dbReference type="EMBL" id="CAG8738243.1"/>
    </source>
</evidence>